<feature type="transmembrane region" description="Helical" evidence="6">
    <location>
        <begin position="297"/>
        <end position="316"/>
    </location>
</feature>
<dbReference type="PANTHER" id="PTHR35007">
    <property type="entry name" value="INTEGRAL MEMBRANE PROTEIN-RELATED"/>
    <property type="match status" value="1"/>
</dbReference>
<evidence type="ECO:0000313" key="9">
    <source>
        <dbReference type="Proteomes" id="UP001250932"/>
    </source>
</evidence>
<evidence type="ECO:0000256" key="1">
    <source>
        <dbReference type="ARBA" id="ARBA00004651"/>
    </source>
</evidence>
<evidence type="ECO:0000256" key="3">
    <source>
        <dbReference type="ARBA" id="ARBA00022692"/>
    </source>
</evidence>
<keyword evidence="3 6" id="KW-0812">Transmembrane</keyword>
<feature type="transmembrane region" description="Helical" evidence="6">
    <location>
        <begin position="265"/>
        <end position="285"/>
    </location>
</feature>
<organism evidence="8 9">
    <name type="scientific">Candidatus Nitronereus thalassa</name>
    <dbReference type="NCBI Taxonomy" id="3020898"/>
    <lineage>
        <taxon>Bacteria</taxon>
        <taxon>Pseudomonadati</taxon>
        <taxon>Nitrospirota</taxon>
        <taxon>Nitrospiria</taxon>
        <taxon>Nitrospirales</taxon>
        <taxon>Nitrospiraceae</taxon>
        <taxon>Candidatus Nitronereus</taxon>
    </lineage>
</organism>
<dbReference type="PANTHER" id="PTHR35007:SF1">
    <property type="entry name" value="PILUS ASSEMBLY PROTEIN"/>
    <property type="match status" value="1"/>
</dbReference>
<dbReference type="InterPro" id="IPR042094">
    <property type="entry name" value="T2SS_GspF_sf"/>
</dbReference>
<feature type="domain" description="Type II secretion system protein GspF" evidence="7">
    <location>
        <begin position="157"/>
        <end position="280"/>
    </location>
</feature>
<dbReference type="EMBL" id="JAQOUE010000001">
    <property type="protein sequence ID" value="MDT7041006.1"/>
    <property type="molecule type" value="Genomic_DNA"/>
</dbReference>
<accession>A0ABU3K3Q4</accession>
<reference evidence="8 9" key="1">
    <citation type="journal article" date="2023" name="ISME J.">
        <title>Cultivation and genomic characterization of novel and ubiquitous marine nitrite-oxidizing bacteria from the Nitrospirales.</title>
        <authorList>
            <person name="Mueller A.J."/>
            <person name="Daebeler A."/>
            <person name="Herbold C.W."/>
            <person name="Kirkegaard R.H."/>
            <person name="Daims H."/>
        </authorList>
    </citation>
    <scope>NUCLEOTIDE SEQUENCE [LARGE SCALE GENOMIC DNA]</scope>
    <source>
        <strain evidence="8 9">EB</strain>
    </source>
</reference>
<evidence type="ECO:0000313" key="8">
    <source>
        <dbReference type="EMBL" id="MDT7041006.1"/>
    </source>
</evidence>
<feature type="transmembrane region" description="Helical" evidence="6">
    <location>
        <begin position="6"/>
        <end position="28"/>
    </location>
</feature>
<dbReference type="Proteomes" id="UP001250932">
    <property type="component" value="Unassembled WGS sequence"/>
</dbReference>
<dbReference type="Gene3D" id="1.20.81.30">
    <property type="entry name" value="Type II secretion system (T2SS), domain F"/>
    <property type="match status" value="1"/>
</dbReference>
<name>A0ABU3K3Q4_9BACT</name>
<evidence type="ECO:0000256" key="4">
    <source>
        <dbReference type="ARBA" id="ARBA00022989"/>
    </source>
</evidence>
<comment type="subcellular location">
    <subcellularLocation>
        <location evidence="1">Cell membrane</location>
        <topology evidence="1">Multi-pass membrane protein</topology>
    </subcellularLocation>
</comment>
<sequence>MTILMSIGIFLSVILFIEGGAYAYHAHLNPKTKALKRRLRGSVGSTPTRKTPEQVEVMRKRSSGDMPWIDRLLTKLPKLDSLEKTLQQANSSMPLGVFLFLSVGMAVTGLAIAALNNAPLYAMFIATIVGGFLPWLYMRRQRAQRFKDFQRQLPDALDLVSRSLRAGHAFSVGMKMVGDEFPDPIGPEFNRAVEEISFGIDVAEALKNLSTRIECVDLRFFITSLIVQRETGGNLAEILESISRLIRQRFELLGKVAALSAEGKLSGIVLVLLPFGIGILLWFLNPAYMNLLVTDPMGKNMLTISGVLMVIGSFMMKKMISFKV</sequence>
<comment type="caution">
    <text evidence="8">The sequence shown here is derived from an EMBL/GenBank/DDBJ whole genome shotgun (WGS) entry which is preliminary data.</text>
</comment>
<evidence type="ECO:0000256" key="6">
    <source>
        <dbReference type="SAM" id="Phobius"/>
    </source>
</evidence>
<feature type="transmembrane region" description="Helical" evidence="6">
    <location>
        <begin position="120"/>
        <end position="138"/>
    </location>
</feature>
<evidence type="ECO:0000259" key="7">
    <source>
        <dbReference type="Pfam" id="PF00482"/>
    </source>
</evidence>
<evidence type="ECO:0000256" key="5">
    <source>
        <dbReference type="ARBA" id="ARBA00023136"/>
    </source>
</evidence>
<keyword evidence="4 6" id="KW-1133">Transmembrane helix</keyword>
<keyword evidence="9" id="KW-1185">Reference proteome</keyword>
<evidence type="ECO:0000256" key="2">
    <source>
        <dbReference type="ARBA" id="ARBA00022475"/>
    </source>
</evidence>
<dbReference type="InterPro" id="IPR018076">
    <property type="entry name" value="T2SS_GspF_dom"/>
</dbReference>
<keyword evidence="2" id="KW-1003">Cell membrane</keyword>
<feature type="transmembrane region" description="Helical" evidence="6">
    <location>
        <begin position="95"/>
        <end position="114"/>
    </location>
</feature>
<keyword evidence="5 6" id="KW-0472">Membrane</keyword>
<dbReference type="RefSeq" id="WP_313831365.1">
    <property type="nucleotide sequence ID" value="NZ_JAQOUE010000001.1"/>
</dbReference>
<protein>
    <submittedName>
        <fullName evidence="8">Type II secretion system F family protein</fullName>
    </submittedName>
</protein>
<proteinExistence type="predicted"/>
<gene>
    <name evidence="8" type="ORF">PPG34_01510</name>
</gene>
<dbReference type="Pfam" id="PF00482">
    <property type="entry name" value="T2SSF"/>
    <property type="match status" value="1"/>
</dbReference>